<evidence type="ECO:0000256" key="1">
    <source>
        <dbReference type="SAM" id="MobiDB-lite"/>
    </source>
</evidence>
<keyword evidence="3" id="KW-1185">Reference proteome</keyword>
<dbReference type="STRING" id="46835.A0A504YQA3"/>
<feature type="compositionally biased region" description="Basic and acidic residues" evidence="1">
    <location>
        <begin position="80"/>
        <end position="110"/>
    </location>
</feature>
<feature type="region of interest" description="Disordered" evidence="1">
    <location>
        <begin position="66"/>
        <end position="110"/>
    </location>
</feature>
<dbReference type="Proteomes" id="UP000316759">
    <property type="component" value="Unassembled WGS sequence"/>
</dbReference>
<proteinExistence type="predicted"/>
<name>A0A504YQA3_FASGI</name>
<organism evidence="2 3">
    <name type="scientific">Fasciola gigantica</name>
    <name type="common">Giant liver fluke</name>
    <dbReference type="NCBI Taxonomy" id="46835"/>
    <lineage>
        <taxon>Eukaryota</taxon>
        <taxon>Metazoa</taxon>
        <taxon>Spiralia</taxon>
        <taxon>Lophotrochozoa</taxon>
        <taxon>Platyhelminthes</taxon>
        <taxon>Trematoda</taxon>
        <taxon>Digenea</taxon>
        <taxon>Plagiorchiida</taxon>
        <taxon>Echinostomata</taxon>
        <taxon>Echinostomatoidea</taxon>
        <taxon>Fasciolidae</taxon>
        <taxon>Fasciola</taxon>
    </lineage>
</organism>
<comment type="caution">
    <text evidence="2">The sequence shown here is derived from an EMBL/GenBank/DDBJ whole genome shotgun (WGS) entry which is preliminary data.</text>
</comment>
<sequence length="110" mass="11874">MSQAEGGLYGGASAIKSKLLPLLGSGLGCSGLNSSVSMSALNASSSRVMELDELKRAYAKSLEKIEVDMGQPSRTGAEASYDRDEGGRRRKENKQDKYAKDQHLYDLKSK</sequence>
<evidence type="ECO:0000313" key="2">
    <source>
        <dbReference type="EMBL" id="TPP60078.1"/>
    </source>
</evidence>
<evidence type="ECO:0000313" key="3">
    <source>
        <dbReference type="Proteomes" id="UP000316759"/>
    </source>
</evidence>
<dbReference type="EMBL" id="SUNJ01009873">
    <property type="protein sequence ID" value="TPP60078.1"/>
    <property type="molecule type" value="Genomic_DNA"/>
</dbReference>
<reference evidence="2 3" key="1">
    <citation type="submission" date="2019-04" db="EMBL/GenBank/DDBJ databases">
        <title>Annotation for the trematode Fasciola gigantica.</title>
        <authorList>
            <person name="Choi Y.-J."/>
        </authorList>
    </citation>
    <scope>NUCLEOTIDE SEQUENCE [LARGE SCALE GENOMIC DNA]</scope>
    <source>
        <strain evidence="2">Uganda_cow_1</strain>
    </source>
</reference>
<protein>
    <submittedName>
        <fullName evidence="2">Uncharacterized protein</fullName>
    </submittedName>
</protein>
<accession>A0A504YQA3</accession>
<gene>
    <name evidence="2" type="ORF">FGIG_09550</name>
</gene>
<dbReference type="AlphaFoldDB" id="A0A504YQA3"/>